<dbReference type="Proteomes" id="UP000192815">
    <property type="component" value="Unassembled WGS sequence"/>
</dbReference>
<dbReference type="Gene3D" id="3.30.2320.10">
    <property type="entry name" value="hypothetical protein PF0899 domain"/>
    <property type="match status" value="1"/>
</dbReference>
<dbReference type="OrthoDB" id="6982310at2"/>
<evidence type="ECO:0000259" key="3">
    <source>
        <dbReference type="Pfam" id="PF05065"/>
    </source>
</evidence>
<feature type="domain" description="Phage capsid-like C-terminal" evidence="3">
    <location>
        <begin position="140"/>
        <end position="429"/>
    </location>
</feature>
<evidence type="ECO:0000313" key="4">
    <source>
        <dbReference type="EMBL" id="ORC61360.1"/>
    </source>
</evidence>
<name>A0A1X0NBM9_9PSED</name>
<feature type="compositionally biased region" description="Low complexity" evidence="2">
    <location>
        <begin position="76"/>
        <end position="87"/>
    </location>
</feature>
<accession>A0A1X0NBM9</accession>
<gene>
    <name evidence="4" type="ORF">BZK31_03365</name>
</gene>
<evidence type="ECO:0000313" key="5">
    <source>
        <dbReference type="Proteomes" id="UP000192815"/>
    </source>
</evidence>
<keyword evidence="5" id="KW-1185">Reference proteome</keyword>
<dbReference type="Pfam" id="PF05065">
    <property type="entry name" value="Phage_capsid"/>
    <property type="match status" value="1"/>
</dbReference>
<dbReference type="InterPro" id="IPR054612">
    <property type="entry name" value="Phage_capsid-like_C"/>
</dbReference>
<dbReference type="InterPro" id="IPR024455">
    <property type="entry name" value="Phage_capsid"/>
</dbReference>
<dbReference type="RefSeq" id="WP_083181248.1">
    <property type="nucleotide sequence ID" value="NZ_CBCRZR010000003.1"/>
</dbReference>
<sequence length="437" mass="46582">MSLVTQLRSERAQLNEQIQALARIEADGSSLTAEQLAQFEQLSIQFTALTDKLSRAESAERMASASAVPVDESAQGINSPPSSISGPFTPRPVPGANMAQMVRVLAATRGDQHAAAKMAQDAGCNPEIAMALSTVTPGAGGVLVPQSFSSEVIELLRPRSVVRKLGAVSLPLVNGNLTVPRIKGGAVVGYIGSDEDMPATDLQFDDLKLSSKKLAALVPISNDLLSYAGTNPNVDRLVVNDLTASVGAAEDLSFIRGAGTGNLPKGLRFWAPAFNVIVCPPDKELQIVDMALSSVILRLEEANSGVIMPGFIMAPRTKRWLSALRDGNGNKAYPELDINLLKGFPVATTTQVPTNLGEDGNESEIYFADFGDCFIGEDDAMVIDFSKEATYKDNNGNVVSAFQRDQTLVRVIAKHDFGPRHVESIAVLTQVVWGYGL</sequence>
<comment type="caution">
    <text evidence="4">The sequence shown here is derived from an EMBL/GenBank/DDBJ whole genome shotgun (WGS) entry which is preliminary data.</text>
</comment>
<dbReference type="SUPFAM" id="SSF56563">
    <property type="entry name" value="Major capsid protein gp5"/>
    <property type="match status" value="1"/>
</dbReference>
<feature type="region of interest" description="Disordered" evidence="2">
    <location>
        <begin position="64"/>
        <end position="90"/>
    </location>
</feature>
<evidence type="ECO:0000256" key="1">
    <source>
        <dbReference type="ARBA" id="ARBA00004328"/>
    </source>
</evidence>
<dbReference type="EMBL" id="MUIO01000010">
    <property type="protein sequence ID" value="ORC61360.1"/>
    <property type="molecule type" value="Genomic_DNA"/>
</dbReference>
<dbReference type="AlphaFoldDB" id="A0A1X0NBM9"/>
<dbReference type="STRING" id="1958950.BZK31_03365"/>
<organism evidence="4 5">
    <name type="scientific">Pseudomonas floridensis</name>
    <dbReference type="NCBI Taxonomy" id="1958950"/>
    <lineage>
        <taxon>Bacteria</taxon>
        <taxon>Pseudomonadati</taxon>
        <taxon>Pseudomonadota</taxon>
        <taxon>Gammaproteobacteria</taxon>
        <taxon>Pseudomonadales</taxon>
        <taxon>Pseudomonadaceae</taxon>
        <taxon>Pseudomonas</taxon>
    </lineage>
</organism>
<dbReference type="Gene3D" id="3.30.2400.10">
    <property type="entry name" value="Major capsid protein gp5"/>
    <property type="match status" value="1"/>
</dbReference>
<dbReference type="NCBIfam" id="TIGR01554">
    <property type="entry name" value="major_cap_HK97"/>
    <property type="match status" value="1"/>
</dbReference>
<proteinExistence type="predicted"/>
<protein>
    <submittedName>
        <fullName evidence="4">Phage capsid protein</fullName>
    </submittedName>
</protein>
<reference evidence="5" key="1">
    <citation type="submission" date="2017-02" db="EMBL/GenBank/DDBJ databases">
        <title>Pseudomonas floridae sp. nov., a novel pathogenic bacterial species isolated from tomato.</title>
        <authorList>
            <person name="Timilsina S."/>
            <person name="Vallad G.E."/>
            <person name="Jones J.B."/>
        </authorList>
    </citation>
    <scope>NUCLEOTIDE SEQUENCE [LARGE SCALE GENOMIC DNA]</scope>
    <source>
        <strain evidence="5">GEV388</strain>
    </source>
</reference>
<comment type="subcellular location">
    <subcellularLocation>
        <location evidence="1">Virion</location>
    </subcellularLocation>
</comment>
<evidence type="ECO:0000256" key="2">
    <source>
        <dbReference type="SAM" id="MobiDB-lite"/>
    </source>
</evidence>